<sequence>MQTIAQLLKHGYELLQGTDNPHLEAQLLLAKALACERIQLIAWPDKQVSDEQVIVFHKLVQRRCQHEPIAYLLEEKEFWSLPFYVNQHVLVPRPETELLVETFLQYLPQDALTVLELGTGSGAIACALASERPHWQIIATDISFEALKVAKSNSMQLNLPNIQWVHANWFAGLSLPPVAAIISNPPYLSDSDPHLKEDLLHEPQSALVSGNTGLEAYETIIANALPYLIPGGLLAFEHGATQSQDIAVLLAKQGYADIKILNDLANIPRITLGFAPK</sequence>
<dbReference type="InterPro" id="IPR019874">
    <property type="entry name" value="RF_methyltr_PrmC"/>
</dbReference>
<protein>
    <recommendedName>
        <fullName evidence="5">Release factor glutamine methyltransferase</fullName>
        <shortName evidence="5">RF MTase</shortName>
        <ecNumber evidence="5">2.1.1.297</ecNumber>
    </recommendedName>
    <alternativeName>
        <fullName evidence="5">N5-glutamine methyltransferase PrmC</fullName>
    </alternativeName>
    <alternativeName>
        <fullName evidence="5">Protein-(glutamine-N5) MTase PrmC</fullName>
    </alternativeName>
    <alternativeName>
        <fullName evidence="5">Protein-glutamine N-methyltransferase PrmC</fullName>
    </alternativeName>
</protein>
<name>A0A0Q9YVM5_9GAMM</name>
<dbReference type="RefSeq" id="WP_075066816.1">
    <property type="nucleotide sequence ID" value="NZ_LKAJ02000001.1"/>
</dbReference>
<dbReference type="InterPro" id="IPR040758">
    <property type="entry name" value="PrmC_N"/>
</dbReference>
<dbReference type="AlphaFoldDB" id="A0A0Q9YVM5"/>
<comment type="catalytic activity">
    <reaction evidence="4 5">
        <text>L-glutaminyl-[peptide chain release factor] + S-adenosyl-L-methionine = N(5)-methyl-L-glutaminyl-[peptide chain release factor] + S-adenosyl-L-homocysteine + H(+)</text>
        <dbReference type="Rhea" id="RHEA:42896"/>
        <dbReference type="Rhea" id="RHEA-COMP:10271"/>
        <dbReference type="Rhea" id="RHEA-COMP:10272"/>
        <dbReference type="ChEBI" id="CHEBI:15378"/>
        <dbReference type="ChEBI" id="CHEBI:30011"/>
        <dbReference type="ChEBI" id="CHEBI:57856"/>
        <dbReference type="ChEBI" id="CHEBI:59789"/>
        <dbReference type="ChEBI" id="CHEBI:61891"/>
        <dbReference type="EC" id="2.1.1.297"/>
    </reaction>
</comment>
<feature type="domain" description="Methyltransferase small" evidence="6">
    <location>
        <begin position="96"/>
        <end position="210"/>
    </location>
</feature>
<accession>A0A0Q9YVM5</accession>
<evidence type="ECO:0000256" key="3">
    <source>
        <dbReference type="ARBA" id="ARBA00022691"/>
    </source>
</evidence>
<evidence type="ECO:0000313" key="9">
    <source>
        <dbReference type="EMBL" id="MCS5710700.1"/>
    </source>
</evidence>
<dbReference type="InterPro" id="IPR004556">
    <property type="entry name" value="HemK-like"/>
</dbReference>
<dbReference type="PANTHER" id="PTHR18895:SF74">
    <property type="entry name" value="MTRF1L RELEASE FACTOR GLUTAMINE METHYLTRANSFERASE"/>
    <property type="match status" value="1"/>
</dbReference>
<dbReference type="Pfam" id="PF17827">
    <property type="entry name" value="PrmC_N"/>
    <property type="match status" value="1"/>
</dbReference>
<dbReference type="HAMAP" id="MF_02126">
    <property type="entry name" value="RF_methyltr_PrmC"/>
    <property type="match status" value="1"/>
</dbReference>
<dbReference type="GO" id="GO:0102559">
    <property type="term" value="F:peptide chain release factor N(5)-glutamine methyltransferase activity"/>
    <property type="evidence" value="ECO:0007669"/>
    <property type="project" value="UniProtKB-EC"/>
</dbReference>
<dbReference type="OrthoDB" id="9800643at2"/>
<evidence type="ECO:0000259" key="6">
    <source>
        <dbReference type="Pfam" id="PF05175"/>
    </source>
</evidence>
<reference evidence="8" key="1">
    <citation type="submission" date="2015-09" db="EMBL/GenBank/DDBJ databases">
        <title>Draft Genome Sequences of Two Novel Amoeba-resistant Intranuclear Bacteria, Candidatus Berkiella cookevillensis and Candidatus Berkiella aquae.</title>
        <authorList>
            <person name="Mehari Y.T."/>
            <person name="Arivett B.A."/>
            <person name="Farone A.L."/>
            <person name="Gunderson J.H."/>
            <person name="Farone M.B."/>
        </authorList>
    </citation>
    <scope>NUCLEOTIDE SEQUENCE [LARGE SCALE GENOMIC DNA]</scope>
    <source>
        <strain evidence="8">HT99</strain>
    </source>
</reference>
<keyword evidence="1 5" id="KW-0489">Methyltransferase</keyword>
<dbReference type="FunFam" id="3.40.50.150:FF:000053">
    <property type="entry name" value="Release factor glutamine methyltransferase"/>
    <property type="match status" value="1"/>
</dbReference>
<dbReference type="EMBL" id="LKAJ02000001">
    <property type="protein sequence ID" value="MCS5710700.1"/>
    <property type="molecule type" value="Genomic_DNA"/>
</dbReference>
<evidence type="ECO:0000256" key="5">
    <source>
        <dbReference type="HAMAP-Rule" id="MF_02126"/>
    </source>
</evidence>
<dbReference type="Gene3D" id="1.10.8.10">
    <property type="entry name" value="DNA helicase RuvA subunit, C-terminal domain"/>
    <property type="match status" value="1"/>
</dbReference>
<feature type="binding site" evidence="5">
    <location>
        <position position="184"/>
    </location>
    <ligand>
        <name>S-adenosyl-L-methionine</name>
        <dbReference type="ChEBI" id="CHEBI:59789"/>
    </ligand>
</feature>
<dbReference type="GO" id="GO:0032259">
    <property type="term" value="P:methylation"/>
    <property type="evidence" value="ECO:0007669"/>
    <property type="project" value="UniProtKB-KW"/>
</dbReference>
<keyword evidence="3 5" id="KW-0949">S-adenosyl-L-methionine</keyword>
<feature type="binding site" evidence="5">
    <location>
        <begin position="118"/>
        <end position="122"/>
    </location>
    <ligand>
        <name>S-adenosyl-L-methionine</name>
        <dbReference type="ChEBI" id="CHEBI:59789"/>
    </ligand>
</feature>
<dbReference type="NCBIfam" id="TIGR03534">
    <property type="entry name" value="RF_mod_PrmC"/>
    <property type="match status" value="1"/>
</dbReference>
<comment type="function">
    <text evidence="5">Methylates the class 1 translation termination release factors RF1/PrfA and RF2/PrfB on the glutamine residue of the universally conserved GGQ motif.</text>
</comment>
<keyword evidence="2 5" id="KW-0808">Transferase</keyword>
<dbReference type="SUPFAM" id="SSF53335">
    <property type="entry name" value="S-adenosyl-L-methionine-dependent methyltransferases"/>
    <property type="match status" value="1"/>
</dbReference>
<dbReference type="CDD" id="cd02440">
    <property type="entry name" value="AdoMet_MTases"/>
    <property type="match status" value="1"/>
</dbReference>
<feature type="binding site" evidence="5">
    <location>
        <position position="169"/>
    </location>
    <ligand>
        <name>S-adenosyl-L-methionine</name>
        <dbReference type="ChEBI" id="CHEBI:59789"/>
    </ligand>
</feature>
<dbReference type="NCBIfam" id="TIGR00536">
    <property type="entry name" value="hemK_fam"/>
    <property type="match status" value="1"/>
</dbReference>
<comment type="similarity">
    <text evidence="5">Belongs to the protein N5-glutamine methyltransferase family. PrmC subfamily.</text>
</comment>
<dbReference type="PATRIC" id="fig|1590043.3.peg.2244"/>
<dbReference type="STRING" id="295108.HT99x_02198"/>
<dbReference type="Proteomes" id="UP000051497">
    <property type="component" value="Unassembled WGS sequence"/>
</dbReference>
<feature type="binding site" evidence="5">
    <location>
        <position position="141"/>
    </location>
    <ligand>
        <name>S-adenosyl-L-methionine</name>
        <dbReference type="ChEBI" id="CHEBI:59789"/>
    </ligand>
</feature>
<dbReference type="GO" id="GO:0003676">
    <property type="term" value="F:nucleic acid binding"/>
    <property type="evidence" value="ECO:0007669"/>
    <property type="project" value="InterPro"/>
</dbReference>
<dbReference type="InterPro" id="IPR050320">
    <property type="entry name" value="N5-glutamine_MTase"/>
</dbReference>
<feature type="binding site" evidence="5">
    <location>
        <begin position="184"/>
        <end position="187"/>
    </location>
    <ligand>
        <name>substrate</name>
    </ligand>
</feature>
<evidence type="ECO:0000256" key="4">
    <source>
        <dbReference type="ARBA" id="ARBA00048391"/>
    </source>
</evidence>
<keyword evidence="10" id="KW-1185">Reference proteome</keyword>
<dbReference type="InterPro" id="IPR029063">
    <property type="entry name" value="SAM-dependent_MTases_sf"/>
</dbReference>
<dbReference type="Gene3D" id="3.40.50.150">
    <property type="entry name" value="Vaccinia Virus protein VP39"/>
    <property type="match status" value="1"/>
</dbReference>
<dbReference type="EMBL" id="LKAJ01000009">
    <property type="protein sequence ID" value="KRG20711.1"/>
    <property type="molecule type" value="Genomic_DNA"/>
</dbReference>
<dbReference type="InterPro" id="IPR002052">
    <property type="entry name" value="DNA_methylase_N6_adenine_CS"/>
</dbReference>
<evidence type="ECO:0000256" key="1">
    <source>
        <dbReference type="ARBA" id="ARBA00022603"/>
    </source>
</evidence>
<comment type="caution">
    <text evidence="8">The sequence shown here is derived from an EMBL/GenBank/DDBJ whole genome shotgun (WGS) entry which is preliminary data.</text>
</comment>
<dbReference type="PANTHER" id="PTHR18895">
    <property type="entry name" value="HEMK METHYLTRANSFERASE"/>
    <property type="match status" value="1"/>
</dbReference>
<evidence type="ECO:0000256" key="2">
    <source>
        <dbReference type="ARBA" id="ARBA00022679"/>
    </source>
</evidence>
<dbReference type="EC" id="2.1.1.297" evidence="5"/>
<dbReference type="InterPro" id="IPR007848">
    <property type="entry name" value="Small_mtfrase_dom"/>
</dbReference>
<dbReference type="PROSITE" id="PS00092">
    <property type="entry name" value="N6_MTASE"/>
    <property type="match status" value="1"/>
</dbReference>
<evidence type="ECO:0000313" key="10">
    <source>
        <dbReference type="Proteomes" id="UP000051497"/>
    </source>
</evidence>
<organism evidence="8">
    <name type="scientific">Candidatus Berkiella aquae</name>
    <dbReference type="NCBI Taxonomy" id="295108"/>
    <lineage>
        <taxon>Bacteria</taxon>
        <taxon>Pseudomonadati</taxon>
        <taxon>Pseudomonadota</taxon>
        <taxon>Gammaproteobacteria</taxon>
        <taxon>Candidatus Berkiellales</taxon>
        <taxon>Candidatus Berkiellaceae</taxon>
        <taxon>Candidatus Berkiella</taxon>
    </lineage>
</organism>
<evidence type="ECO:0000313" key="8">
    <source>
        <dbReference type="EMBL" id="KRG20711.1"/>
    </source>
</evidence>
<feature type="domain" description="Release factor glutamine methyltransferase N-terminal" evidence="7">
    <location>
        <begin position="6"/>
        <end position="73"/>
    </location>
</feature>
<gene>
    <name evidence="8" type="primary">prmC_1</name>
    <name evidence="5 9" type="synonym">prmC</name>
    <name evidence="9" type="ORF">HT99x_004610</name>
    <name evidence="8" type="ORF">HT99x_02198</name>
</gene>
<evidence type="ECO:0000259" key="7">
    <source>
        <dbReference type="Pfam" id="PF17827"/>
    </source>
</evidence>
<proteinExistence type="inferred from homology"/>
<dbReference type="Pfam" id="PF05175">
    <property type="entry name" value="MTS"/>
    <property type="match status" value="1"/>
</dbReference>
<reference evidence="9" key="3">
    <citation type="submission" date="2021-06" db="EMBL/GenBank/DDBJ databases">
        <title>Genomic Description and Analysis of Intracellular Bacteria, Candidatus Berkiella cookevillensis and Candidatus Berkiella aquae.</title>
        <authorList>
            <person name="Kidane D.T."/>
            <person name="Mehari Y.T."/>
            <person name="Rice F.C."/>
            <person name="Arivett B.A."/>
            <person name="Farone A.L."/>
            <person name="Berk S.G."/>
            <person name="Farone M.B."/>
        </authorList>
    </citation>
    <scope>NUCLEOTIDE SEQUENCE</scope>
    <source>
        <strain evidence="9">HT99</strain>
    </source>
</reference>
<reference evidence="9" key="2">
    <citation type="journal article" date="2016" name="Genome Announc.">
        <title>Draft Genome Sequences of Two Novel Amoeba-Resistant Intranuclear Bacteria, 'Candidatus Berkiella cookevillensis' and 'Candidatus Berkiella aquae'.</title>
        <authorList>
            <person name="Mehari Y.T."/>
            <person name="Arivett B.A."/>
            <person name="Farone A.L."/>
            <person name="Gunderson J.H."/>
            <person name="Farone M.B."/>
        </authorList>
    </citation>
    <scope>NUCLEOTIDE SEQUENCE</scope>
    <source>
        <strain evidence="9">HT99</strain>
    </source>
</reference>